<evidence type="ECO:0000256" key="1">
    <source>
        <dbReference type="SAM" id="MobiDB-lite"/>
    </source>
</evidence>
<organism evidence="3 4">
    <name type="scientific">Hymenobacter gelipurpurascens</name>
    <dbReference type="NCBI Taxonomy" id="89968"/>
    <lineage>
        <taxon>Bacteria</taxon>
        <taxon>Pseudomonadati</taxon>
        <taxon>Bacteroidota</taxon>
        <taxon>Cytophagia</taxon>
        <taxon>Cytophagales</taxon>
        <taxon>Hymenobacteraceae</taxon>
        <taxon>Hymenobacter</taxon>
    </lineage>
</organism>
<dbReference type="AlphaFoldDB" id="A0A212UGX1"/>
<dbReference type="Gene3D" id="2.40.160.130">
    <property type="entry name" value="Capsule assembly protein Wzi"/>
    <property type="match status" value="1"/>
</dbReference>
<proteinExistence type="predicted"/>
<keyword evidence="4" id="KW-1185">Reference proteome</keyword>
<feature type="signal peptide" evidence="2">
    <location>
        <begin position="1"/>
        <end position="21"/>
    </location>
</feature>
<reference evidence="4" key="1">
    <citation type="submission" date="2017-06" db="EMBL/GenBank/DDBJ databases">
        <authorList>
            <person name="Varghese N."/>
            <person name="Submissions S."/>
        </authorList>
    </citation>
    <scope>NUCLEOTIDE SEQUENCE [LARGE SCALE GENOMIC DNA]</scope>
    <source>
        <strain evidence="4">DSM 11116</strain>
    </source>
</reference>
<evidence type="ECO:0000256" key="2">
    <source>
        <dbReference type="SAM" id="SignalP"/>
    </source>
</evidence>
<keyword evidence="2" id="KW-0732">Signal</keyword>
<sequence length="632" mass="71770">MRKPYLLFLGLTSLLAAPAIAQDTPTTRPTDGQGNWVTYDTPVPLAPPKRTSNLSAQPGSNTKTTMGTTYVPLDADIYRLIDRYAIQYGPDSLGDLHTSVRPYTRAAVARLAERILQDSSAGLSRQDRFNVRYLLRDNWHDTRQDSAINQRDQPILKYFYQRPSDLYSVETPDFSLRVNPVLGLSLGNSDGSKSYSFLNTRGVQLEGTIDQRLGFYTFLADNQMAMPEYVQQRIDRDKAVPHEGFWKPFKNTPGQYDFLSARGYLTYAAGKHVSLQLGHDRNQIGNGYRSLILSDYAAPYLFLKANTRIWKFHYENLFAQMTADAPNVDASYDRKYLAFHHLSFDILPNLNVGVFESVVYSGYSSTSDSVLVNGQPVLQPRRRGFELQYLNPIIFYRAVEQGTGSEDNALLGLDFKWNIKRSVQLYGQLVLDEFVLSQIRSGDGWWANKQSLQLGGKYINVAGIRNLDIQGEFNFIRPYMYQHEDKFRNYQHYQQSLAHPMGANLWELIGIVSYQPLPRLNVVAKGFYSKQGLDPAGQNYGSNVLLPYTNRPLDANGQIREYGFMVGSGPTSYLFHGDFTATWQAAHNLWLDGKMIVRHRTLNQPVPFFTAGTDALASVALRWNIAQRLHEF</sequence>
<protein>
    <recommendedName>
        <fullName evidence="5">Capsule assembly protein Wzi</fullName>
    </recommendedName>
</protein>
<accession>A0A212UGX1</accession>
<dbReference type="EMBL" id="FYEW01000003">
    <property type="protein sequence ID" value="SNC77509.1"/>
    <property type="molecule type" value="Genomic_DNA"/>
</dbReference>
<feature type="compositionally biased region" description="Polar residues" evidence="1">
    <location>
        <begin position="50"/>
        <end position="67"/>
    </location>
</feature>
<dbReference type="RefSeq" id="WP_088845483.1">
    <property type="nucleotide sequence ID" value="NZ_FYEW01000003.1"/>
</dbReference>
<dbReference type="OrthoDB" id="9808260at2"/>
<feature type="chain" id="PRO_5012962383" description="Capsule assembly protein Wzi" evidence="2">
    <location>
        <begin position="22"/>
        <end position="632"/>
    </location>
</feature>
<feature type="compositionally biased region" description="Polar residues" evidence="1">
    <location>
        <begin position="23"/>
        <end position="38"/>
    </location>
</feature>
<dbReference type="InterPro" id="IPR038636">
    <property type="entry name" value="Wzi_sf"/>
</dbReference>
<feature type="region of interest" description="Disordered" evidence="1">
    <location>
        <begin position="23"/>
        <end position="67"/>
    </location>
</feature>
<gene>
    <name evidence="3" type="ORF">SAMN06265337_4093</name>
</gene>
<dbReference type="Proteomes" id="UP000198131">
    <property type="component" value="Unassembled WGS sequence"/>
</dbReference>
<evidence type="ECO:0000313" key="4">
    <source>
        <dbReference type="Proteomes" id="UP000198131"/>
    </source>
</evidence>
<evidence type="ECO:0008006" key="5">
    <source>
        <dbReference type="Google" id="ProtNLM"/>
    </source>
</evidence>
<name>A0A212UGX1_9BACT</name>
<evidence type="ECO:0000313" key="3">
    <source>
        <dbReference type="EMBL" id="SNC77509.1"/>
    </source>
</evidence>